<dbReference type="Proteomes" id="UP000823046">
    <property type="component" value="Unassembled WGS sequence"/>
</dbReference>
<sequence length="192" mass="21409">CLYSFVLRAFTSLHTVFYLETSPVIKMSNPRVFFDITMDQSPLGRIEFELFADKTPKTAENFRALCTGEKGPKLHYKGNKFHRIIPNFMIQGGDTTRQDGTGGLSIFGHKFEDENFSGVHDQFVLSMANSGPNTNNSQFFITTVKCPWLDQKHVVFGKVVSGTDVVRKMENEGTNSGKPKRAVCIGDCGQVA</sequence>
<comment type="catalytic activity">
    <reaction evidence="3">
        <text>[protein]-peptidylproline (omega=180) = [protein]-peptidylproline (omega=0)</text>
        <dbReference type="Rhea" id="RHEA:16237"/>
        <dbReference type="Rhea" id="RHEA-COMP:10747"/>
        <dbReference type="Rhea" id="RHEA-COMP:10748"/>
        <dbReference type="ChEBI" id="CHEBI:83833"/>
        <dbReference type="ChEBI" id="CHEBI:83834"/>
        <dbReference type="EC" id="5.2.1.8"/>
    </reaction>
</comment>
<dbReference type="PROSITE" id="PS50072">
    <property type="entry name" value="CSA_PPIASE_2"/>
    <property type="match status" value="1"/>
</dbReference>
<accession>A0ABQ7J7Z6</accession>
<reference evidence="5 6" key="1">
    <citation type="journal article" date="2020" name="bioRxiv">
        <title>Metabolic contributions of an alphaproteobacterial endosymbiont in the apicomplexan Cardiosporidium cionae.</title>
        <authorList>
            <person name="Hunter E.S."/>
            <person name="Paight C.J."/>
            <person name="Lane C.E."/>
        </authorList>
    </citation>
    <scope>NUCLEOTIDE SEQUENCE [LARGE SCALE GENOMIC DNA]</scope>
    <source>
        <strain evidence="5">ESH_2018</strain>
    </source>
</reference>
<feature type="non-terminal residue" evidence="5">
    <location>
        <position position="1"/>
    </location>
</feature>
<evidence type="ECO:0000259" key="4">
    <source>
        <dbReference type="PROSITE" id="PS50072"/>
    </source>
</evidence>
<dbReference type="PANTHER" id="PTHR11071:SF561">
    <property type="entry name" value="PEPTIDYL-PROLYL CIS-TRANS ISOMERASE D-RELATED"/>
    <property type="match status" value="1"/>
</dbReference>
<dbReference type="InterPro" id="IPR029000">
    <property type="entry name" value="Cyclophilin-like_dom_sf"/>
</dbReference>
<dbReference type="PRINTS" id="PR00153">
    <property type="entry name" value="CSAPPISMRASE"/>
</dbReference>
<evidence type="ECO:0000256" key="2">
    <source>
        <dbReference type="ARBA" id="ARBA00023235"/>
    </source>
</evidence>
<gene>
    <name evidence="5" type="ORF">IE077_003580</name>
</gene>
<dbReference type="PANTHER" id="PTHR11071">
    <property type="entry name" value="PEPTIDYL-PROLYL CIS-TRANS ISOMERASE"/>
    <property type="match status" value="1"/>
</dbReference>
<keyword evidence="1 3" id="KW-0697">Rotamase</keyword>
<comment type="similarity">
    <text evidence="3">Belongs to the cyclophilin-type PPIase family.</text>
</comment>
<dbReference type="Pfam" id="PF00160">
    <property type="entry name" value="Pro_isomerase"/>
    <property type="match status" value="1"/>
</dbReference>
<evidence type="ECO:0000313" key="5">
    <source>
        <dbReference type="EMBL" id="KAF8820096.1"/>
    </source>
</evidence>
<dbReference type="EMBL" id="JADAQX010000482">
    <property type="protein sequence ID" value="KAF8820096.1"/>
    <property type="molecule type" value="Genomic_DNA"/>
</dbReference>
<dbReference type="PROSITE" id="PS00170">
    <property type="entry name" value="CSA_PPIASE_1"/>
    <property type="match status" value="1"/>
</dbReference>
<dbReference type="InterPro" id="IPR002130">
    <property type="entry name" value="Cyclophilin-type_PPIase_dom"/>
</dbReference>
<protein>
    <recommendedName>
        <fullName evidence="3">Peptidyl-prolyl cis-trans isomerase</fullName>
        <shortName evidence="3">PPIase</shortName>
        <ecNumber evidence="3">5.2.1.8</ecNumber>
    </recommendedName>
</protein>
<dbReference type="InterPro" id="IPR024936">
    <property type="entry name" value="Cyclophilin-type_PPIase"/>
</dbReference>
<dbReference type="CDD" id="cd01926">
    <property type="entry name" value="cyclophilin_ABH_like"/>
    <property type="match status" value="1"/>
</dbReference>
<dbReference type="PIRSF" id="PIRSF001467">
    <property type="entry name" value="Peptidylpro_ismrse"/>
    <property type="match status" value="1"/>
</dbReference>
<organism evidence="5 6">
    <name type="scientific">Cardiosporidium cionae</name>
    <dbReference type="NCBI Taxonomy" id="476202"/>
    <lineage>
        <taxon>Eukaryota</taxon>
        <taxon>Sar</taxon>
        <taxon>Alveolata</taxon>
        <taxon>Apicomplexa</taxon>
        <taxon>Aconoidasida</taxon>
        <taxon>Nephromycida</taxon>
        <taxon>Cardiosporidium</taxon>
    </lineage>
</organism>
<keyword evidence="6" id="KW-1185">Reference proteome</keyword>
<name>A0ABQ7J7Z6_9APIC</name>
<evidence type="ECO:0000313" key="6">
    <source>
        <dbReference type="Proteomes" id="UP000823046"/>
    </source>
</evidence>
<dbReference type="SUPFAM" id="SSF50891">
    <property type="entry name" value="Cyclophilin-like"/>
    <property type="match status" value="1"/>
</dbReference>
<dbReference type="InterPro" id="IPR020892">
    <property type="entry name" value="Cyclophilin-type_PPIase_CS"/>
</dbReference>
<comment type="caution">
    <text evidence="5">The sequence shown here is derived from an EMBL/GenBank/DDBJ whole genome shotgun (WGS) entry which is preliminary data.</text>
</comment>
<keyword evidence="2 3" id="KW-0413">Isomerase</keyword>
<evidence type="ECO:0000256" key="1">
    <source>
        <dbReference type="ARBA" id="ARBA00023110"/>
    </source>
</evidence>
<comment type="function">
    <text evidence="3">PPIases accelerate the folding of proteins. It catalyzes the cis-trans isomerization of proline imidic peptide bonds in oligopeptides.</text>
</comment>
<dbReference type="Gene3D" id="2.40.100.10">
    <property type="entry name" value="Cyclophilin-like"/>
    <property type="match status" value="1"/>
</dbReference>
<proteinExistence type="inferred from homology"/>
<feature type="domain" description="PPIase cyclophilin-type" evidence="4">
    <location>
        <begin position="33"/>
        <end position="190"/>
    </location>
</feature>
<evidence type="ECO:0000256" key="3">
    <source>
        <dbReference type="RuleBase" id="RU363019"/>
    </source>
</evidence>
<dbReference type="EC" id="5.2.1.8" evidence="3"/>